<keyword evidence="2" id="KW-1185">Reference proteome</keyword>
<dbReference type="Proteomes" id="UP001345963">
    <property type="component" value="Unassembled WGS sequence"/>
</dbReference>
<gene>
    <name evidence="1" type="ORF">ATANTOWER_003403</name>
</gene>
<evidence type="ECO:0000313" key="2">
    <source>
        <dbReference type="Proteomes" id="UP001345963"/>
    </source>
</evidence>
<evidence type="ECO:0000313" key="1">
    <source>
        <dbReference type="EMBL" id="MED6261307.1"/>
    </source>
</evidence>
<name>A0ABU7CFA4_9TELE</name>
<accession>A0ABU7CFA4</accession>
<sequence>MWYLFQCVRQSSDHSSSAWSFMIPCLDSACSPGPRNLQSFTGPIQLNDKLSPPANLSILQRNFSFIFLSLLTESTSAENSAPSFLNSVSPGGSCLPSIGETRLLSLPCRI</sequence>
<organism evidence="1 2">
    <name type="scientific">Ataeniobius toweri</name>
    <dbReference type="NCBI Taxonomy" id="208326"/>
    <lineage>
        <taxon>Eukaryota</taxon>
        <taxon>Metazoa</taxon>
        <taxon>Chordata</taxon>
        <taxon>Craniata</taxon>
        <taxon>Vertebrata</taxon>
        <taxon>Euteleostomi</taxon>
        <taxon>Actinopterygii</taxon>
        <taxon>Neopterygii</taxon>
        <taxon>Teleostei</taxon>
        <taxon>Neoteleostei</taxon>
        <taxon>Acanthomorphata</taxon>
        <taxon>Ovalentaria</taxon>
        <taxon>Atherinomorphae</taxon>
        <taxon>Cyprinodontiformes</taxon>
        <taxon>Goodeidae</taxon>
        <taxon>Ataeniobius</taxon>
    </lineage>
</organism>
<dbReference type="EMBL" id="JAHUTI010089874">
    <property type="protein sequence ID" value="MED6261307.1"/>
    <property type="molecule type" value="Genomic_DNA"/>
</dbReference>
<proteinExistence type="predicted"/>
<reference evidence="1 2" key="1">
    <citation type="submission" date="2021-07" db="EMBL/GenBank/DDBJ databases">
        <authorList>
            <person name="Palmer J.M."/>
        </authorList>
    </citation>
    <scope>NUCLEOTIDE SEQUENCE [LARGE SCALE GENOMIC DNA]</scope>
    <source>
        <strain evidence="1 2">AT_MEX2019</strain>
        <tissue evidence="1">Muscle</tissue>
    </source>
</reference>
<comment type="caution">
    <text evidence="1">The sequence shown here is derived from an EMBL/GenBank/DDBJ whole genome shotgun (WGS) entry which is preliminary data.</text>
</comment>
<protein>
    <submittedName>
        <fullName evidence="1">Uncharacterized protein</fullName>
    </submittedName>
</protein>